<dbReference type="OMA" id="QYWLLRF"/>
<dbReference type="GO" id="GO:0006629">
    <property type="term" value="P:lipid metabolic process"/>
    <property type="evidence" value="ECO:0007669"/>
    <property type="project" value="InterPro"/>
</dbReference>
<dbReference type="OrthoDB" id="1600564at2759"/>
<sequence>MKQYRMINSRLIACVFILLSSFCIFFVTTTHSQVIDHQRVWPGPPQESGPGPPPGPSPSPRNRTTPAVFYFGDSIIDTGNNNNLTTEMKCNFRPYGMDFPLGVATGRFSNGKVASDYISEYLGLNPIVPAYFDPNVQPEELLNGVSFASGGSGYYHLTSKIYRVISLLDQLTYFQQYVARVKSLVGQEKTDHLLAKGLAIVVAGSNDLAITYYGQGAQWLKDDIHYFTSKMANSAASFILQLHGYGARQIAVVGTPPIGCVPSQRTLKGGHRRDCAQDLNYASQLFNAKLSITLDQLAKNLPHSNFFYIDLYSAFSQIIENPQDYGFEEIKKGCCGTGLVEAGPLCNRFTTFVCSNISAYVFWDSFHPTQRFYKILTKLLVDRYSHHLS</sequence>
<comment type="similarity">
    <text evidence="1">Belongs to the 'GDSL' lipolytic enzyme family.</text>
</comment>
<feature type="region of interest" description="Disordered" evidence="2">
    <location>
        <begin position="39"/>
        <end position="63"/>
    </location>
</feature>
<evidence type="ECO:0000313" key="3">
    <source>
        <dbReference type="EMBL" id="ESQ34781.1"/>
    </source>
</evidence>
<dbReference type="Gramene" id="ESQ34781">
    <property type="protein sequence ID" value="ESQ34781"/>
    <property type="gene ID" value="EUTSA_v10007871mg"/>
</dbReference>
<dbReference type="InterPro" id="IPR008265">
    <property type="entry name" value="Lipase_GDSL_AS"/>
</dbReference>
<dbReference type="EMBL" id="KI517683">
    <property type="protein sequence ID" value="ESQ34781.1"/>
    <property type="molecule type" value="Genomic_DNA"/>
</dbReference>
<dbReference type="STRING" id="72664.V4MSI6"/>
<gene>
    <name evidence="3" type="ORF">EUTSA_v10007871mg</name>
</gene>
<dbReference type="AlphaFoldDB" id="V4MSI6"/>
<evidence type="ECO:0000256" key="2">
    <source>
        <dbReference type="SAM" id="MobiDB-lite"/>
    </source>
</evidence>
<dbReference type="Gene3D" id="3.40.50.1110">
    <property type="entry name" value="SGNH hydrolase"/>
    <property type="match status" value="1"/>
</dbReference>
<protein>
    <submittedName>
        <fullName evidence="3">Uncharacterized protein</fullName>
    </submittedName>
</protein>
<accession>V4MSI6</accession>
<feature type="compositionally biased region" description="Pro residues" evidence="2">
    <location>
        <begin position="42"/>
        <end position="59"/>
    </location>
</feature>
<reference evidence="3 4" key="1">
    <citation type="journal article" date="2013" name="Front. Plant Sci.">
        <title>The Reference Genome of the Halophytic Plant Eutrema salsugineum.</title>
        <authorList>
            <person name="Yang R."/>
            <person name="Jarvis D.E."/>
            <person name="Chen H."/>
            <person name="Beilstein M.A."/>
            <person name="Grimwood J."/>
            <person name="Jenkins J."/>
            <person name="Shu S."/>
            <person name="Prochnik S."/>
            <person name="Xin M."/>
            <person name="Ma C."/>
            <person name="Schmutz J."/>
            <person name="Wing R.A."/>
            <person name="Mitchell-Olds T."/>
            <person name="Schumaker K.S."/>
            <person name="Wang X."/>
        </authorList>
    </citation>
    <scope>NUCLEOTIDE SEQUENCE [LARGE SCALE GENOMIC DNA]</scope>
</reference>
<dbReference type="CDD" id="cd01837">
    <property type="entry name" value="SGNH_plant_lipase_like"/>
    <property type="match status" value="1"/>
</dbReference>
<dbReference type="KEGG" id="eus:EUTSA_v10007871mg"/>
<proteinExistence type="inferred from homology"/>
<dbReference type="InterPro" id="IPR001087">
    <property type="entry name" value="GDSL"/>
</dbReference>
<keyword evidence="4" id="KW-1185">Reference proteome</keyword>
<dbReference type="PROSITE" id="PS01098">
    <property type="entry name" value="LIPASE_GDSL_SER"/>
    <property type="match status" value="1"/>
</dbReference>
<dbReference type="eggNOG" id="ENOG502QW19">
    <property type="taxonomic scope" value="Eukaryota"/>
</dbReference>
<dbReference type="PANTHER" id="PTHR45642">
    <property type="entry name" value="GDSL ESTERASE/LIPASE EXL3"/>
    <property type="match status" value="1"/>
</dbReference>
<organism evidence="3 4">
    <name type="scientific">Eutrema salsugineum</name>
    <name type="common">Saltwater cress</name>
    <name type="synonym">Sisymbrium salsugineum</name>
    <dbReference type="NCBI Taxonomy" id="72664"/>
    <lineage>
        <taxon>Eukaryota</taxon>
        <taxon>Viridiplantae</taxon>
        <taxon>Streptophyta</taxon>
        <taxon>Embryophyta</taxon>
        <taxon>Tracheophyta</taxon>
        <taxon>Spermatophyta</taxon>
        <taxon>Magnoliopsida</taxon>
        <taxon>eudicotyledons</taxon>
        <taxon>Gunneridae</taxon>
        <taxon>Pentapetalae</taxon>
        <taxon>rosids</taxon>
        <taxon>malvids</taxon>
        <taxon>Brassicales</taxon>
        <taxon>Brassicaceae</taxon>
        <taxon>Eutremeae</taxon>
        <taxon>Eutrema</taxon>
    </lineage>
</organism>
<dbReference type="Proteomes" id="UP000030689">
    <property type="component" value="Unassembled WGS sequence"/>
</dbReference>
<dbReference type="FunFam" id="3.40.50.1110:FF:000003">
    <property type="entry name" value="GDSL esterase/lipase APG"/>
    <property type="match status" value="1"/>
</dbReference>
<evidence type="ECO:0000256" key="1">
    <source>
        <dbReference type="ARBA" id="ARBA00008668"/>
    </source>
</evidence>
<evidence type="ECO:0000313" key="4">
    <source>
        <dbReference type="Proteomes" id="UP000030689"/>
    </source>
</evidence>
<dbReference type="Pfam" id="PF00657">
    <property type="entry name" value="Lipase_GDSL"/>
    <property type="match status" value="1"/>
</dbReference>
<name>V4MSI6_EUTSA</name>
<dbReference type="PANTHER" id="PTHR45642:SF53">
    <property type="entry name" value="GDSL-LIKE LIPASE_ACYLHYDROLASE SUPERFAMILY PROTEIN"/>
    <property type="match status" value="1"/>
</dbReference>
<dbReference type="GO" id="GO:0016298">
    <property type="term" value="F:lipase activity"/>
    <property type="evidence" value="ECO:0007669"/>
    <property type="project" value="InterPro"/>
</dbReference>
<dbReference type="InterPro" id="IPR050592">
    <property type="entry name" value="GDSL_lipolytic_enzyme"/>
</dbReference>
<dbReference type="SUPFAM" id="SSF52266">
    <property type="entry name" value="SGNH hydrolase"/>
    <property type="match status" value="1"/>
</dbReference>
<dbReference type="InterPro" id="IPR036514">
    <property type="entry name" value="SGNH_hydro_sf"/>
</dbReference>
<dbReference type="InterPro" id="IPR035669">
    <property type="entry name" value="SGNH_plant_lipase-like"/>
</dbReference>